<dbReference type="Proteomes" id="UP000828390">
    <property type="component" value="Unassembled WGS sequence"/>
</dbReference>
<dbReference type="AlphaFoldDB" id="A0A9D4R3Z9"/>
<organism evidence="1 2">
    <name type="scientific">Dreissena polymorpha</name>
    <name type="common">Zebra mussel</name>
    <name type="synonym">Mytilus polymorpha</name>
    <dbReference type="NCBI Taxonomy" id="45954"/>
    <lineage>
        <taxon>Eukaryota</taxon>
        <taxon>Metazoa</taxon>
        <taxon>Spiralia</taxon>
        <taxon>Lophotrochozoa</taxon>
        <taxon>Mollusca</taxon>
        <taxon>Bivalvia</taxon>
        <taxon>Autobranchia</taxon>
        <taxon>Heteroconchia</taxon>
        <taxon>Euheterodonta</taxon>
        <taxon>Imparidentia</taxon>
        <taxon>Neoheterodontei</taxon>
        <taxon>Myida</taxon>
        <taxon>Dreissenoidea</taxon>
        <taxon>Dreissenidae</taxon>
        <taxon>Dreissena</taxon>
    </lineage>
</organism>
<reference evidence="1" key="1">
    <citation type="journal article" date="2019" name="bioRxiv">
        <title>The Genome of the Zebra Mussel, Dreissena polymorpha: A Resource for Invasive Species Research.</title>
        <authorList>
            <person name="McCartney M.A."/>
            <person name="Auch B."/>
            <person name="Kono T."/>
            <person name="Mallez S."/>
            <person name="Zhang Y."/>
            <person name="Obille A."/>
            <person name="Becker A."/>
            <person name="Abrahante J.E."/>
            <person name="Garbe J."/>
            <person name="Badalamenti J.P."/>
            <person name="Herman A."/>
            <person name="Mangelson H."/>
            <person name="Liachko I."/>
            <person name="Sullivan S."/>
            <person name="Sone E.D."/>
            <person name="Koren S."/>
            <person name="Silverstein K.A.T."/>
            <person name="Beckman K.B."/>
            <person name="Gohl D.M."/>
        </authorList>
    </citation>
    <scope>NUCLEOTIDE SEQUENCE</scope>
    <source>
        <strain evidence="1">Duluth1</strain>
        <tissue evidence="1">Whole animal</tissue>
    </source>
</reference>
<protein>
    <submittedName>
        <fullName evidence="1">Uncharacterized protein</fullName>
    </submittedName>
</protein>
<accession>A0A9D4R3Z9</accession>
<evidence type="ECO:0000313" key="1">
    <source>
        <dbReference type="EMBL" id="KAH3852435.1"/>
    </source>
</evidence>
<proteinExistence type="predicted"/>
<sequence length="60" mass="6863">MATATIDNCSDWYTEKIMDKQFHQLSIQVQALQVPRSLYPTVRLRYPDASRGHGTHDTGL</sequence>
<comment type="caution">
    <text evidence="1">The sequence shown here is derived from an EMBL/GenBank/DDBJ whole genome shotgun (WGS) entry which is preliminary data.</text>
</comment>
<gene>
    <name evidence="1" type="ORF">DPMN_094944</name>
</gene>
<reference evidence="1" key="2">
    <citation type="submission" date="2020-11" db="EMBL/GenBank/DDBJ databases">
        <authorList>
            <person name="McCartney M.A."/>
            <person name="Auch B."/>
            <person name="Kono T."/>
            <person name="Mallez S."/>
            <person name="Becker A."/>
            <person name="Gohl D.M."/>
            <person name="Silverstein K.A.T."/>
            <person name="Koren S."/>
            <person name="Bechman K.B."/>
            <person name="Herman A."/>
            <person name="Abrahante J.E."/>
            <person name="Garbe J."/>
        </authorList>
    </citation>
    <scope>NUCLEOTIDE SEQUENCE</scope>
    <source>
        <strain evidence="1">Duluth1</strain>
        <tissue evidence="1">Whole animal</tissue>
    </source>
</reference>
<keyword evidence="2" id="KW-1185">Reference proteome</keyword>
<dbReference type="EMBL" id="JAIWYP010000003">
    <property type="protein sequence ID" value="KAH3852435.1"/>
    <property type="molecule type" value="Genomic_DNA"/>
</dbReference>
<evidence type="ECO:0000313" key="2">
    <source>
        <dbReference type="Proteomes" id="UP000828390"/>
    </source>
</evidence>
<name>A0A9D4R3Z9_DREPO</name>